<comment type="caution">
    <text evidence="5">The sequence shown here is derived from an EMBL/GenBank/DDBJ whole genome shotgun (WGS) entry which is preliminary data.</text>
</comment>
<proteinExistence type="predicted"/>
<dbReference type="Gene3D" id="3.10.450.30">
    <property type="entry name" value="Microbial ribonucleases"/>
    <property type="match status" value="1"/>
</dbReference>
<dbReference type="InterPro" id="IPR016191">
    <property type="entry name" value="Ribonuclease/ribotoxin"/>
</dbReference>
<name>A0ABU7YY05_9GAMM</name>
<protein>
    <submittedName>
        <fullName evidence="5">Ribonuclease domain-containing protein</fullName>
    </submittedName>
</protein>
<keyword evidence="4" id="KW-0732">Signal</keyword>
<evidence type="ECO:0000256" key="3">
    <source>
        <dbReference type="SAM" id="MobiDB-lite"/>
    </source>
</evidence>
<organism evidence="5 6">
    <name type="scientific">Novilysobacter erysipheiresistens</name>
    <dbReference type="NCBI Taxonomy" id="1749332"/>
    <lineage>
        <taxon>Bacteria</taxon>
        <taxon>Pseudomonadati</taxon>
        <taxon>Pseudomonadota</taxon>
        <taxon>Gammaproteobacteria</taxon>
        <taxon>Lysobacterales</taxon>
        <taxon>Lysobacteraceae</taxon>
        <taxon>Novilysobacter</taxon>
    </lineage>
</organism>
<evidence type="ECO:0000313" key="6">
    <source>
        <dbReference type="Proteomes" id="UP001355056"/>
    </source>
</evidence>
<feature type="chain" id="PRO_5047456621" evidence="4">
    <location>
        <begin position="26"/>
        <end position="163"/>
    </location>
</feature>
<dbReference type="RefSeq" id="WP_332616111.1">
    <property type="nucleotide sequence ID" value="NZ_JAXGFP010000003.1"/>
</dbReference>
<evidence type="ECO:0000256" key="1">
    <source>
        <dbReference type="ARBA" id="ARBA00022722"/>
    </source>
</evidence>
<evidence type="ECO:0000256" key="4">
    <source>
        <dbReference type="SAM" id="SignalP"/>
    </source>
</evidence>
<feature type="signal peptide" evidence="4">
    <location>
        <begin position="1"/>
        <end position="25"/>
    </location>
</feature>
<gene>
    <name evidence="5" type="ORF">SNE34_07220</name>
</gene>
<keyword evidence="1" id="KW-0540">Nuclease</keyword>
<dbReference type="EMBL" id="JAXGFP010000003">
    <property type="protein sequence ID" value="MEG3183796.1"/>
    <property type="molecule type" value="Genomic_DNA"/>
</dbReference>
<dbReference type="Proteomes" id="UP001355056">
    <property type="component" value="Unassembled WGS sequence"/>
</dbReference>
<feature type="region of interest" description="Disordered" evidence="3">
    <location>
        <begin position="41"/>
        <end position="72"/>
    </location>
</feature>
<keyword evidence="2" id="KW-0378">Hydrolase</keyword>
<dbReference type="SUPFAM" id="SSF53933">
    <property type="entry name" value="Microbial ribonucleases"/>
    <property type="match status" value="1"/>
</dbReference>
<reference evidence="5 6" key="1">
    <citation type="journal article" date="2016" name="Int. J. Syst. Evol. Microbiol.">
        <title>Lysobacter erysipheiresistens sp. nov., an antagonist of powdery mildew, isolated from tobacco-cultivated soil.</title>
        <authorList>
            <person name="Xie B."/>
            <person name="Li T."/>
            <person name="Lin X."/>
            <person name="Wang C.J."/>
            <person name="Chen Y.J."/>
            <person name="Liu W.J."/>
            <person name="Zhao Z.W."/>
        </authorList>
    </citation>
    <scope>NUCLEOTIDE SEQUENCE [LARGE SCALE GENOMIC DNA]</scope>
    <source>
        <strain evidence="5 6">RS-LYSO-3</strain>
    </source>
</reference>
<accession>A0ABU7YY05</accession>
<evidence type="ECO:0000313" key="5">
    <source>
        <dbReference type="EMBL" id="MEG3183796.1"/>
    </source>
</evidence>
<dbReference type="Pfam" id="PF00545">
    <property type="entry name" value="Ribonuclease"/>
    <property type="match status" value="1"/>
</dbReference>
<evidence type="ECO:0000256" key="2">
    <source>
        <dbReference type="ARBA" id="ARBA00022801"/>
    </source>
</evidence>
<sequence length="163" mass="18539">MRRNRSLWMVAAVVLVGLWAWTQQTDNGSVYAPQDVQPPAIAEPVASPRSGAANGADNRRPRPHRPASAYPEFLPPEAHAVLDAIADGGPYDYRQDGGVFQNREGLLPRQPRGYYREFTVDTPRSRDRGARRIVTGGDPPVEYFYTDDHYRSFRRFQIERDRP</sequence>
<keyword evidence="6" id="KW-1185">Reference proteome</keyword>
<dbReference type="InterPro" id="IPR000026">
    <property type="entry name" value="N1-like"/>
</dbReference>